<dbReference type="Pfam" id="PF12146">
    <property type="entry name" value="Hydrolase_4"/>
    <property type="match status" value="1"/>
</dbReference>
<reference evidence="2" key="1">
    <citation type="journal article" date="2020" name="Stud. Mycol.">
        <title>101 Dothideomycetes genomes: a test case for predicting lifestyles and emergence of pathogens.</title>
        <authorList>
            <person name="Haridas S."/>
            <person name="Albert R."/>
            <person name="Binder M."/>
            <person name="Bloem J."/>
            <person name="Labutti K."/>
            <person name="Salamov A."/>
            <person name="Andreopoulos B."/>
            <person name="Baker S."/>
            <person name="Barry K."/>
            <person name="Bills G."/>
            <person name="Bluhm B."/>
            <person name="Cannon C."/>
            <person name="Castanera R."/>
            <person name="Culley D."/>
            <person name="Daum C."/>
            <person name="Ezra D."/>
            <person name="Gonzalez J."/>
            <person name="Henrissat B."/>
            <person name="Kuo A."/>
            <person name="Liang C."/>
            <person name="Lipzen A."/>
            <person name="Lutzoni F."/>
            <person name="Magnuson J."/>
            <person name="Mondo S."/>
            <person name="Nolan M."/>
            <person name="Ohm R."/>
            <person name="Pangilinan J."/>
            <person name="Park H.-J."/>
            <person name="Ramirez L."/>
            <person name="Alfaro M."/>
            <person name="Sun H."/>
            <person name="Tritt A."/>
            <person name="Yoshinaga Y."/>
            <person name="Zwiers L.-H."/>
            <person name="Turgeon B."/>
            <person name="Goodwin S."/>
            <person name="Spatafora J."/>
            <person name="Crous P."/>
            <person name="Grigoriev I."/>
        </authorList>
    </citation>
    <scope>NUCLEOTIDE SEQUENCE</scope>
    <source>
        <strain evidence="2">ATCC 36951</strain>
    </source>
</reference>
<evidence type="ECO:0000313" key="3">
    <source>
        <dbReference type="Proteomes" id="UP000799537"/>
    </source>
</evidence>
<dbReference type="EMBL" id="ML993582">
    <property type="protein sequence ID" value="KAF2171685.1"/>
    <property type="molecule type" value="Genomic_DNA"/>
</dbReference>
<protein>
    <recommendedName>
        <fullName evidence="1">Serine aminopeptidase S33 domain-containing protein</fullName>
    </recommendedName>
</protein>
<dbReference type="SUPFAM" id="SSF53474">
    <property type="entry name" value="alpha/beta-Hydrolases"/>
    <property type="match status" value="1"/>
</dbReference>
<dbReference type="Proteomes" id="UP000799537">
    <property type="component" value="Unassembled WGS sequence"/>
</dbReference>
<dbReference type="AlphaFoldDB" id="A0A6A6CXC1"/>
<keyword evidence="3" id="KW-1185">Reference proteome</keyword>
<dbReference type="GeneID" id="54557549"/>
<feature type="domain" description="Serine aminopeptidase S33" evidence="1">
    <location>
        <begin position="85"/>
        <end position="210"/>
    </location>
</feature>
<gene>
    <name evidence="2" type="ORF">M409DRAFT_17922</name>
</gene>
<dbReference type="OrthoDB" id="94039at2759"/>
<accession>A0A6A6CXC1</accession>
<evidence type="ECO:0000259" key="1">
    <source>
        <dbReference type="Pfam" id="PF12146"/>
    </source>
</evidence>
<dbReference type="InterPro" id="IPR029058">
    <property type="entry name" value="AB_hydrolase_fold"/>
</dbReference>
<sequence length="413" mass="46046">MSRELWTITTHNIPASHIRGFERGTRDEETSKLQLAVKQYTPKANLQSIRGDVTFIMAGGIDNSKETFEPLFDDLLQQFPGIRNIWAIDPATYGESFWLNRDTIGDEPSWLDIPRDILHTMNHLQDLMPPPIIGIGHSLGGALLTVLSTWHPRLFTGLILTEPAYGPKKGIKWPTPNKFYPSVLVAKRRVTWASRDEARKAFAKAPLYKSYDPRVVDKVVQHDLVDVSSLNDKSRRSLGKIEPGTSVTLATPKSITESIWVHPRPKLANFPANPGDDIPDEHVNPIPGFGRPEAPVTWNSIPHLYPPVLLAWGAESELFGEKRAANRKWTAGVMGTGHGGGGGLASGQVTEVSIAGAHHHIPFEKPTDLARAAASWSKKIREGWLQKMDERKSQPEIDHYKVNEEILSRYAKL</sequence>
<name>A0A6A6CXC1_ZASCE</name>
<dbReference type="InterPro" id="IPR022742">
    <property type="entry name" value="Hydrolase_4"/>
</dbReference>
<dbReference type="Gene3D" id="3.40.50.1820">
    <property type="entry name" value="alpha/beta hydrolase"/>
    <property type="match status" value="1"/>
</dbReference>
<evidence type="ECO:0000313" key="2">
    <source>
        <dbReference type="EMBL" id="KAF2171685.1"/>
    </source>
</evidence>
<organism evidence="2 3">
    <name type="scientific">Zasmidium cellare ATCC 36951</name>
    <dbReference type="NCBI Taxonomy" id="1080233"/>
    <lineage>
        <taxon>Eukaryota</taxon>
        <taxon>Fungi</taxon>
        <taxon>Dikarya</taxon>
        <taxon>Ascomycota</taxon>
        <taxon>Pezizomycotina</taxon>
        <taxon>Dothideomycetes</taxon>
        <taxon>Dothideomycetidae</taxon>
        <taxon>Mycosphaerellales</taxon>
        <taxon>Mycosphaerellaceae</taxon>
        <taxon>Zasmidium</taxon>
    </lineage>
</organism>
<dbReference type="RefSeq" id="XP_033672574.1">
    <property type="nucleotide sequence ID" value="XM_033804277.1"/>
</dbReference>
<proteinExistence type="predicted"/>